<gene>
    <name evidence="2" type="ORF">GBG18_03275</name>
    <name evidence="1" type="ORF">GBG19_02925</name>
</gene>
<accession>A0A6L4WVC2</accession>
<dbReference type="EMBL" id="WFKJ01000006">
    <property type="protein sequence ID" value="KAB7892289.1"/>
    <property type="molecule type" value="Genomic_DNA"/>
</dbReference>
<evidence type="ECO:0000313" key="2">
    <source>
        <dbReference type="EMBL" id="KAB7892289.1"/>
    </source>
</evidence>
<dbReference type="RefSeq" id="WP_152188379.1">
    <property type="nucleotide sequence ID" value="NZ_WFKI01000008.1"/>
</dbReference>
<dbReference type="Proteomes" id="UP000472839">
    <property type="component" value="Unassembled WGS sequence"/>
</dbReference>
<comment type="caution">
    <text evidence="1">The sequence shown here is derived from an EMBL/GenBank/DDBJ whole genome shotgun (WGS) entry which is preliminary data.</text>
</comment>
<dbReference type="EMBL" id="WFKK01000005">
    <property type="protein sequence ID" value="KAB7890426.1"/>
    <property type="molecule type" value="Genomic_DNA"/>
</dbReference>
<dbReference type="Proteomes" id="UP000461010">
    <property type="component" value="Unassembled WGS sequence"/>
</dbReference>
<evidence type="ECO:0000313" key="3">
    <source>
        <dbReference type="Proteomes" id="UP000461010"/>
    </source>
</evidence>
<reference evidence="3 4" key="1">
    <citation type="submission" date="2019-10" db="EMBL/GenBank/DDBJ databases">
        <title>Poseidonibacter ostreae sp. nov., isolated from the gut of the Ostrea denselamellosa.</title>
        <authorList>
            <person name="Choi A."/>
        </authorList>
    </citation>
    <scope>NUCLEOTIDE SEQUENCE [LARGE SCALE GENOMIC DNA]</scope>
    <source>
        <strain evidence="1 4">SJOD-M-33</strain>
        <strain evidence="2 3">SJOD-M-5</strain>
    </source>
</reference>
<dbReference type="InterPro" id="IPR035911">
    <property type="entry name" value="MurE/MurF_N"/>
</dbReference>
<sequence length="330" mass="38433">MKITSIIDIIDGKLLNSPSISFIYSFKTNVSKVKEGDLFIAYNLDDIQLAIQKGAFAIIVENIYPIVDKEIAWIKVDSLNTSVIKLIRYKLAHFNLEAFFCDEISNEFLKNFSSLSNKKIKIIPKNLKGFVPILEDIDDETILFSSNNEVLDKIYPNNLKFENEDFLVSNLLKHSLFETSFTFKNKYFQRVKIPSIYIESFIRVYNFLDIKEFDDSKLKNINLFKTIFLDKNFNIVEFGKSDKFIITSNNISLVEKEISYLKSRFTYGKIIYITSSYNECLPKEQIILKDISEIKNIFKKNSFNASYIFGFDSVNIEENLSKVEKELTLF</sequence>
<dbReference type="AlphaFoldDB" id="A0A6L4WVC2"/>
<dbReference type="SUPFAM" id="SSF63418">
    <property type="entry name" value="MurE/MurF N-terminal domain"/>
    <property type="match status" value="1"/>
</dbReference>
<keyword evidence="3" id="KW-1185">Reference proteome</keyword>
<proteinExistence type="predicted"/>
<protein>
    <submittedName>
        <fullName evidence="1">Peptidoglycan synthetase</fullName>
    </submittedName>
</protein>
<name>A0A6L4WVC2_9BACT</name>
<evidence type="ECO:0000313" key="1">
    <source>
        <dbReference type="EMBL" id="KAB7890426.1"/>
    </source>
</evidence>
<organism evidence="1 4">
    <name type="scientific">Poseidonibacter ostreae</name>
    <dbReference type="NCBI Taxonomy" id="2654171"/>
    <lineage>
        <taxon>Bacteria</taxon>
        <taxon>Pseudomonadati</taxon>
        <taxon>Campylobacterota</taxon>
        <taxon>Epsilonproteobacteria</taxon>
        <taxon>Campylobacterales</taxon>
        <taxon>Arcobacteraceae</taxon>
        <taxon>Poseidonibacter</taxon>
    </lineage>
</organism>
<evidence type="ECO:0000313" key="4">
    <source>
        <dbReference type="Proteomes" id="UP000472839"/>
    </source>
</evidence>